<sequence length="102" mass="11367">MKILVISAIILILLIPLSPAFGSWHWSSPYKICGTEVIKKGDKCDIRDDEESKTKPITTISISEESCKQGYMEIIKKTTNSLSCVKESSFEKLVNRGWGVSS</sequence>
<dbReference type="RefSeq" id="WP_048116441.1">
    <property type="nucleotide sequence ID" value="NZ_CP011070.1"/>
</dbReference>
<dbReference type="AlphaFoldDB" id="A0A0D5C2U0"/>
<gene>
    <name evidence="1" type="ORF">NADRNF5_1435</name>
</gene>
<dbReference type="KEGG" id="nin:NADRNF5_1435"/>
<dbReference type="EMBL" id="CP011070">
    <property type="protein sequence ID" value="AJW71119.1"/>
    <property type="molecule type" value="Genomic_DNA"/>
</dbReference>
<proteinExistence type="predicted"/>
<dbReference type="Proteomes" id="UP000032408">
    <property type="component" value="Chromosome"/>
</dbReference>
<protein>
    <submittedName>
        <fullName evidence="1">Uncharacterized protein</fullName>
    </submittedName>
</protein>
<accession>A0A0D5C2U0</accession>
<keyword evidence="2" id="KW-1185">Reference proteome</keyword>
<organism evidence="1 2">
    <name type="scientific">Nitrosopumilus adriaticus</name>
    <dbReference type="NCBI Taxonomy" id="1580092"/>
    <lineage>
        <taxon>Archaea</taxon>
        <taxon>Nitrososphaerota</taxon>
        <taxon>Nitrososphaeria</taxon>
        <taxon>Nitrosopumilales</taxon>
        <taxon>Nitrosopumilaceae</taxon>
        <taxon>Nitrosopumilus</taxon>
    </lineage>
</organism>
<evidence type="ECO:0000313" key="1">
    <source>
        <dbReference type="EMBL" id="AJW71119.1"/>
    </source>
</evidence>
<dbReference type="GeneID" id="24820618"/>
<dbReference type="HOGENOM" id="CLU_2270921_0_0_2"/>
<reference evidence="2" key="1">
    <citation type="submission" date="2015-03" db="EMBL/GenBank/DDBJ databases">
        <title>Characterization of two novel Thaumarchaeota isolated from the Northern Adriatic Sea.</title>
        <authorList>
            <person name="Bayer B."/>
            <person name="Vojvoda J."/>
            <person name="Offre P."/>
            <person name="Srivastava A."/>
            <person name="Elisabeth N."/>
            <person name="Garcia J.A.L."/>
            <person name="Schleper C."/>
            <person name="Herndl G.J."/>
        </authorList>
    </citation>
    <scope>NUCLEOTIDE SEQUENCE [LARGE SCALE GENOMIC DNA]</scope>
    <source>
        <strain evidence="2">NF5</strain>
    </source>
</reference>
<name>A0A0D5C2U0_9ARCH</name>
<evidence type="ECO:0000313" key="2">
    <source>
        <dbReference type="Proteomes" id="UP000032408"/>
    </source>
</evidence>
<reference evidence="1 2" key="2">
    <citation type="journal article" date="2016" name="ISME J.">
        <title>Physiological and genomic characterization of two novel marine thaumarchaeal strains indicates niche differentiation.</title>
        <authorList>
            <person name="Bayer B."/>
            <person name="Vojvoda J."/>
            <person name="Offre P."/>
            <person name="Alves R.J."/>
            <person name="Elisabeth N.H."/>
            <person name="Garcia J.A."/>
            <person name="Volland J.M."/>
            <person name="Srivastava A."/>
            <person name="Schleper C."/>
            <person name="Herndl G.J."/>
        </authorList>
    </citation>
    <scope>NUCLEOTIDE SEQUENCE [LARGE SCALE GENOMIC DNA]</scope>
    <source>
        <strain evidence="1 2">NF5</strain>
    </source>
</reference>